<gene>
    <name evidence="8" type="ORF">CSSPJE1EN1_LOCUS15517</name>
</gene>
<evidence type="ECO:0000313" key="9">
    <source>
        <dbReference type="Proteomes" id="UP001497444"/>
    </source>
</evidence>
<dbReference type="PANTHER" id="PTHR11247">
    <property type="entry name" value="PALMITOYL-PROTEIN THIOESTERASE/DOLICHYLDIPHOSPHATASE 1"/>
    <property type="match status" value="1"/>
</dbReference>
<evidence type="ECO:0000259" key="7">
    <source>
        <dbReference type="SMART" id="SM00014"/>
    </source>
</evidence>
<reference evidence="8" key="1">
    <citation type="submission" date="2024-02" db="EMBL/GenBank/DDBJ databases">
        <authorList>
            <consortium name="ELIXIR-Norway"/>
            <consortium name="Elixir Norway"/>
        </authorList>
    </citation>
    <scope>NUCLEOTIDE SEQUENCE</scope>
</reference>
<dbReference type="CDD" id="cd03382">
    <property type="entry name" value="PAP2_dolichyldiphosphatase"/>
    <property type="match status" value="1"/>
</dbReference>
<dbReference type="Gene3D" id="1.20.144.10">
    <property type="entry name" value="Phosphatidic acid phosphatase type 2/haloperoxidase"/>
    <property type="match status" value="1"/>
</dbReference>
<keyword evidence="3" id="KW-0378">Hydrolase</keyword>
<evidence type="ECO:0000256" key="1">
    <source>
        <dbReference type="ARBA" id="ARBA00004141"/>
    </source>
</evidence>
<dbReference type="SMART" id="SM00014">
    <property type="entry name" value="acidPPc"/>
    <property type="match status" value="1"/>
</dbReference>
<proteinExistence type="predicted"/>
<dbReference type="PANTHER" id="PTHR11247:SF1">
    <property type="entry name" value="DOLICHYLDIPHOSPHATASE 1"/>
    <property type="match status" value="1"/>
</dbReference>
<accession>A0ABP0WT79</accession>
<feature type="domain" description="Phosphatidic acid phosphatase type 2/haloperoxidase" evidence="7">
    <location>
        <begin position="54"/>
        <end position="169"/>
    </location>
</feature>
<feature type="transmembrane region" description="Helical" evidence="6">
    <location>
        <begin position="127"/>
        <end position="148"/>
    </location>
</feature>
<keyword evidence="4 6" id="KW-1133">Transmembrane helix</keyword>
<evidence type="ECO:0000256" key="3">
    <source>
        <dbReference type="ARBA" id="ARBA00022801"/>
    </source>
</evidence>
<protein>
    <recommendedName>
        <fullName evidence="7">Phosphatidic acid phosphatase type 2/haloperoxidase domain-containing protein</fullName>
    </recommendedName>
</protein>
<sequence length="229" mass="26067">MTQTTVLRAVTLTHVRYRKGDDLGHALAWASLLPVFIGLGGFVTHFIFRRELQAFFFGLGLIVSEIINQVIKDFVQELRPSTCEALEMCDSNGWPSSHSQYMCFFAVYCTLLSVLKLHFADEFRQAFTALLPWPFAVIVMYSRVYLGYHTTAQVIAGGCLGLVLGAAWYFLINILVAPWFPVIENTYLCWYLRIKDSSHIPDVIGYEYMNSRAARMDLDAQKRGKISKD</sequence>
<dbReference type="SUPFAM" id="SSF48317">
    <property type="entry name" value="Acid phosphatase/Vanadium-dependent haloperoxidase"/>
    <property type="match status" value="1"/>
</dbReference>
<dbReference type="Pfam" id="PF01569">
    <property type="entry name" value="PAP2"/>
    <property type="match status" value="1"/>
</dbReference>
<dbReference type="InterPro" id="IPR039667">
    <property type="entry name" value="Dolichyldiphosphatase_PAP2"/>
</dbReference>
<dbReference type="InterPro" id="IPR000326">
    <property type="entry name" value="PAP2/HPO"/>
</dbReference>
<name>A0ABP0WT79_9BRYO</name>
<dbReference type="InterPro" id="IPR036938">
    <property type="entry name" value="PAP2/HPO_sf"/>
</dbReference>
<feature type="transmembrane region" description="Helical" evidence="6">
    <location>
        <begin position="26"/>
        <end position="47"/>
    </location>
</feature>
<feature type="transmembrane region" description="Helical" evidence="6">
    <location>
        <begin position="98"/>
        <end position="115"/>
    </location>
</feature>
<feature type="transmembrane region" description="Helical" evidence="6">
    <location>
        <begin position="154"/>
        <end position="176"/>
    </location>
</feature>
<evidence type="ECO:0000256" key="4">
    <source>
        <dbReference type="ARBA" id="ARBA00022989"/>
    </source>
</evidence>
<comment type="subcellular location">
    <subcellularLocation>
        <location evidence="1">Membrane</location>
        <topology evidence="1">Multi-pass membrane protein</topology>
    </subcellularLocation>
</comment>
<evidence type="ECO:0000256" key="2">
    <source>
        <dbReference type="ARBA" id="ARBA00022692"/>
    </source>
</evidence>
<keyword evidence="9" id="KW-1185">Reference proteome</keyword>
<evidence type="ECO:0000256" key="6">
    <source>
        <dbReference type="SAM" id="Phobius"/>
    </source>
</evidence>
<dbReference type="EMBL" id="OZ020098">
    <property type="protein sequence ID" value="CAK9270039.1"/>
    <property type="molecule type" value="Genomic_DNA"/>
</dbReference>
<keyword evidence="2 6" id="KW-0812">Transmembrane</keyword>
<evidence type="ECO:0000313" key="8">
    <source>
        <dbReference type="EMBL" id="CAK9270039.1"/>
    </source>
</evidence>
<evidence type="ECO:0000256" key="5">
    <source>
        <dbReference type="ARBA" id="ARBA00023136"/>
    </source>
</evidence>
<keyword evidence="5 6" id="KW-0472">Membrane</keyword>
<dbReference type="Proteomes" id="UP001497444">
    <property type="component" value="Chromosome 3"/>
</dbReference>
<organism evidence="8 9">
    <name type="scientific">Sphagnum jensenii</name>
    <dbReference type="NCBI Taxonomy" id="128206"/>
    <lineage>
        <taxon>Eukaryota</taxon>
        <taxon>Viridiplantae</taxon>
        <taxon>Streptophyta</taxon>
        <taxon>Embryophyta</taxon>
        <taxon>Bryophyta</taxon>
        <taxon>Sphagnophytina</taxon>
        <taxon>Sphagnopsida</taxon>
        <taxon>Sphagnales</taxon>
        <taxon>Sphagnaceae</taxon>
        <taxon>Sphagnum</taxon>
    </lineage>
</organism>